<evidence type="ECO:0000256" key="6">
    <source>
        <dbReference type="ARBA" id="ARBA00023128"/>
    </source>
</evidence>
<evidence type="ECO:0000256" key="1">
    <source>
        <dbReference type="ARBA" id="ARBA00004167"/>
    </source>
</evidence>
<evidence type="ECO:0000313" key="11">
    <source>
        <dbReference type="Proteomes" id="UP000694569"/>
    </source>
</evidence>
<keyword evidence="4" id="KW-0809">Transit peptide</keyword>
<evidence type="ECO:0000256" key="7">
    <source>
        <dbReference type="ARBA" id="ARBA00023136"/>
    </source>
</evidence>
<dbReference type="Ensembl" id="ENSLLET00000050476.1">
    <property type="protein sequence ID" value="ENSLLEP00000048582.1"/>
    <property type="gene ID" value="ENSLLEG00000030621.1"/>
</dbReference>
<proteinExistence type="inferred from homology"/>
<comment type="similarity">
    <text evidence="8">Belongs to the PET100 family.</text>
</comment>
<evidence type="ECO:0000256" key="2">
    <source>
        <dbReference type="ARBA" id="ARBA00004325"/>
    </source>
</evidence>
<evidence type="ECO:0000256" key="9">
    <source>
        <dbReference type="SAM" id="Phobius"/>
    </source>
</evidence>
<protein>
    <submittedName>
        <fullName evidence="10">Uncharacterized protein</fullName>
    </submittedName>
</protein>
<reference evidence="10" key="1">
    <citation type="submission" date="2025-08" db="UniProtKB">
        <authorList>
            <consortium name="Ensembl"/>
        </authorList>
    </citation>
    <scope>IDENTIFICATION</scope>
</reference>
<dbReference type="GO" id="GO:0005743">
    <property type="term" value="C:mitochondrial inner membrane"/>
    <property type="evidence" value="ECO:0007669"/>
    <property type="project" value="TreeGrafter"/>
</dbReference>
<keyword evidence="7 9" id="KW-0472">Membrane</keyword>
<evidence type="ECO:0000313" key="10">
    <source>
        <dbReference type="Ensembl" id="ENSLLEP00000048582.1"/>
    </source>
</evidence>
<sequence length="73" mass="8673">PSVRLSIVHMVLYLSFPVTMFWISNQADYFEEYVVKRKVSILASVVKHGLRLEGQRFKSNIRKHYFIERVVDT</sequence>
<evidence type="ECO:0000256" key="8">
    <source>
        <dbReference type="ARBA" id="ARBA00038077"/>
    </source>
</evidence>
<dbReference type="Proteomes" id="UP000694569">
    <property type="component" value="Unplaced"/>
</dbReference>
<evidence type="ECO:0000256" key="3">
    <source>
        <dbReference type="ARBA" id="ARBA00022692"/>
    </source>
</evidence>
<organism evidence="10 11">
    <name type="scientific">Leptobrachium leishanense</name>
    <name type="common">Leishan spiny toad</name>
    <dbReference type="NCBI Taxonomy" id="445787"/>
    <lineage>
        <taxon>Eukaryota</taxon>
        <taxon>Metazoa</taxon>
        <taxon>Chordata</taxon>
        <taxon>Craniata</taxon>
        <taxon>Vertebrata</taxon>
        <taxon>Euteleostomi</taxon>
        <taxon>Amphibia</taxon>
        <taxon>Batrachia</taxon>
        <taxon>Anura</taxon>
        <taxon>Pelobatoidea</taxon>
        <taxon>Megophryidae</taxon>
        <taxon>Leptobrachium</taxon>
    </lineage>
</organism>
<dbReference type="OrthoDB" id="18175at2759"/>
<dbReference type="PANTHER" id="PTHR33968:SF1">
    <property type="entry name" value="PROTEIN PET100 HOMOLOG, MITOCHONDRIAL"/>
    <property type="match status" value="1"/>
</dbReference>
<keyword evidence="5 9" id="KW-1133">Transmembrane helix</keyword>
<evidence type="ECO:0000256" key="5">
    <source>
        <dbReference type="ARBA" id="ARBA00022989"/>
    </source>
</evidence>
<keyword evidence="6" id="KW-0496">Mitochondrion</keyword>
<dbReference type="GeneTree" id="ENSGT00940000175175"/>
<reference evidence="10" key="2">
    <citation type="submission" date="2025-09" db="UniProtKB">
        <authorList>
            <consortium name="Ensembl"/>
        </authorList>
    </citation>
    <scope>IDENTIFICATION</scope>
</reference>
<comment type="subcellular location">
    <subcellularLocation>
        <location evidence="1">Membrane</location>
        <topology evidence="1">Single-pass membrane protein</topology>
    </subcellularLocation>
    <subcellularLocation>
        <location evidence="2">Mitochondrion membrane</location>
    </subcellularLocation>
</comment>
<accession>A0A8C5R8J4</accession>
<dbReference type="GO" id="GO:0033617">
    <property type="term" value="P:mitochondrial respiratory chain complex IV assembly"/>
    <property type="evidence" value="ECO:0007669"/>
    <property type="project" value="InterPro"/>
</dbReference>
<keyword evidence="11" id="KW-1185">Reference proteome</keyword>
<evidence type="ECO:0000256" key="4">
    <source>
        <dbReference type="ARBA" id="ARBA00022946"/>
    </source>
</evidence>
<dbReference type="PANTHER" id="PTHR33968">
    <property type="entry name" value="PROTEIN PET100 HOMOLOG, MITOCHONDRIAL"/>
    <property type="match status" value="1"/>
</dbReference>
<dbReference type="GO" id="GO:0051082">
    <property type="term" value="F:unfolded protein binding"/>
    <property type="evidence" value="ECO:0007669"/>
    <property type="project" value="TreeGrafter"/>
</dbReference>
<keyword evidence="3 9" id="KW-0812">Transmembrane</keyword>
<dbReference type="InterPro" id="IPR018625">
    <property type="entry name" value="Pet100"/>
</dbReference>
<dbReference type="AlphaFoldDB" id="A0A8C5R8J4"/>
<name>A0A8C5R8J4_9ANUR</name>
<feature type="transmembrane region" description="Helical" evidence="9">
    <location>
        <begin position="6"/>
        <end position="23"/>
    </location>
</feature>
<dbReference type="Pfam" id="PF09803">
    <property type="entry name" value="Pet100"/>
    <property type="match status" value="1"/>
</dbReference>